<organism evidence="1 2">
    <name type="scientific">Corynebacterium marinum DSM 44953</name>
    <dbReference type="NCBI Taxonomy" id="1224162"/>
    <lineage>
        <taxon>Bacteria</taxon>
        <taxon>Bacillati</taxon>
        <taxon>Actinomycetota</taxon>
        <taxon>Actinomycetes</taxon>
        <taxon>Mycobacteriales</taxon>
        <taxon>Corynebacteriaceae</taxon>
        <taxon>Corynebacterium</taxon>
    </lineage>
</organism>
<keyword evidence="2" id="KW-1185">Reference proteome</keyword>
<reference evidence="1 2" key="1">
    <citation type="submission" date="2014-05" db="EMBL/GenBank/DDBJ databases">
        <title>Complete genome sequence of Corynebacterium marinum DSM 44953.</title>
        <authorList>
            <person name="Schaffert L."/>
            <person name="Albersmeier A."/>
            <person name="Kalinowski J."/>
            <person name="Ruckert C."/>
        </authorList>
    </citation>
    <scope>NUCLEOTIDE SEQUENCE [LARGE SCALE GENOMIC DNA]</scope>
    <source>
        <strain evidence="1 2">DSM 44953</strain>
    </source>
</reference>
<dbReference type="AlphaFoldDB" id="A0A0B6TNB0"/>
<accession>A0A0B6TNB0</accession>
<dbReference type="Proteomes" id="UP000031928">
    <property type="component" value="Chromosome"/>
</dbReference>
<name>A0A0B6TNB0_9CORY</name>
<proteinExistence type="predicted"/>
<dbReference type="STRING" id="1224162.B840_08890"/>
<sequence length="52" mass="5124">MNGEFPGQLSGHASATLALTALIYANLGDIDVAGEAARWHGAAAGQSGADTP</sequence>
<dbReference type="KEGG" id="cmq:B840_08890"/>
<evidence type="ECO:0000313" key="1">
    <source>
        <dbReference type="EMBL" id="AJK69373.1"/>
    </source>
</evidence>
<dbReference type="HOGENOM" id="CLU_3078893_0_0_11"/>
<gene>
    <name evidence="1" type="ORF">B840_08890</name>
</gene>
<dbReference type="EMBL" id="CP007790">
    <property type="protein sequence ID" value="AJK69373.1"/>
    <property type="molecule type" value="Genomic_DNA"/>
</dbReference>
<protein>
    <submittedName>
        <fullName evidence="1">Uncharacterized protein</fullName>
    </submittedName>
</protein>
<evidence type="ECO:0000313" key="2">
    <source>
        <dbReference type="Proteomes" id="UP000031928"/>
    </source>
</evidence>
<dbReference type="RefSeq" id="WP_156971879.1">
    <property type="nucleotide sequence ID" value="NZ_CP007790.1"/>
</dbReference>